<evidence type="ECO:0000256" key="1">
    <source>
        <dbReference type="SAM" id="MobiDB-lite"/>
    </source>
</evidence>
<dbReference type="InterPro" id="IPR029058">
    <property type="entry name" value="AB_hydrolase_fold"/>
</dbReference>
<evidence type="ECO:0000313" key="3">
    <source>
        <dbReference type="EMBL" id="KIW13930.1"/>
    </source>
</evidence>
<dbReference type="PANTHER" id="PTHR11559">
    <property type="entry name" value="CARBOXYLESTERASE"/>
    <property type="match status" value="1"/>
</dbReference>
<dbReference type="ESTHER" id="9euro-a0a0d2b5g4">
    <property type="family name" value="Fungal_carboxylesterase_lipase"/>
</dbReference>
<dbReference type="SUPFAM" id="SSF53474">
    <property type="entry name" value="alpha/beta-Hydrolases"/>
    <property type="match status" value="1"/>
</dbReference>
<dbReference type="Gene3D" id="3.40.50.1820">
    <property type="entry name" value="alpha/beta hydrolase"/>
    <property type="match status" value="1"/>
</dbReference>
<evidence type="ECO:0000259" key="2">
    <source>
        <dbReference type="Pfam" id="PF00135"/>
    </source>
</evidence>
<dbReference type="GeneID" id="27333794"/>
<dbReference type="HOGENOM" id="CLU_006586_16_0_1"/>
<dbReference type="RefSeq" id="XP_016234146.1">
    <property type="nucleotide sequence ID" value="XM_016381044.1"/>
</dbReference>
<dbReference type="InterPro" id="IPR002018">
    <property type="entry name" value="CarbesteraseB"/>
</dbReference>
<keyword evidence="4" id="KW-1185">Reference proteome</keyword>
<sequence length="447" mass="48675">MVLSDTTTIKTPSGPCVVLKDDNIILARGIPYAQASRFQQATPLPAWTEPRDCREPATTSPQLPSRLESVLGPISANRRIGEDCLNLSVVAPANAGHAPVMVWLHGGAFISGSGDLDCYAPVDLARDHGIVCVNVSYRLGVFGYLMIPGIAPANLGLLDQRAALQWIQANIASFGGDPGRVTAVGQSAGADSIVCLLASDDTEGLIHQAILMSPPLKEIRDRIPTIDLLAHQAAGLLTADPREMSTSELLDLQRAILMNPVRPQIMPFGPALGHHPLPGESELHSRLIGRLKNVPIMIGWTEHDGRPFARWMGPFRSLYNLPVVGRFLESLGTWWVTRSFFAWPSDAFRKQVEEDAGGSATSYQFKWYPEGNGLQANHCIDIPFVLGQPGAWRGAPMLMGPTKSDDEFGKLGRHMRLLYGGFIQGRRLKPGHLVVTKDFECSGSLWQ</sequence>
<dbReference type="EMBL" id="KN847496">
    <property type="protein sequence ID" value="KIW13930.1"/>
    <property type="molecule type" value="Genomic_DNA"/>
</dbReference>
<accession>A0A0D2B5G4</accession>
<proteinExistence type="predicted"/>
<feature type="domain" description="Carboxylesterase type B" evidence="2">
    <location>
        <begin position="28"/>
        <end position="310"/>
    </location>
</feature>
<evidence type="ECO:0000313" key="4">
    <source>
        <dbReference type="Proteomes" id="UP000053328"/>
    </source>
</evidence>
<name>A0A0D2B5G4_9EURO</name>
<dbReference type="OrthoDB" id="408631at2759"/>
<dbReference type="InterPro" id="IPR050309">
    <property type="entry name" value="Type-B_Carboxylest/Lipase"/>
</dbReference>
<dbReference type="STRING" id="91928.A0A0D2B5G4"/>
<reference evidence="3 4" key="1">
    <citation type="submission" date="2015-01" db="EMBL/GenBank/DDBJ databases">
        <title>The Genome Sequence of Exophiala spinifera CBS89968.</title>
        <authorList>
            <consortium name="The Broad Institute Genomics Platform"/>
            <person name="Cuomo C."/>
            <person name="de Hoog S."/>
            <person name="Gorbushina A."/>
            <person name="Stielow B."/>
            <person name="Teixiera M."/>
            <person name="Abouelleil A."/>
            <person name="Chapman S.B."/>
            <person name="Priest M."/>
            <person name="Young S.K."/>
            <person name="Wortman J."/>
            <person name="Nusbaum C."/>
            <person name="Birren B."/>
        </authorList>
    </citation>
    <scope>NUCLEOTIDE SEQUENCE [LARGE SCALE GENOMIC DNA]</scope>
    <source>
        <strain evidence="3 4">CBS 89968</strain>
    </source>
</reference>
<dbReference type="Pfam" id="PF00135">
    <property type="entry name" value="COesterase"/>
    <property type="match status" value="1"/>
</dbReference>
<dbReference type="VEuPathDB" id="FungiDB:PV08_06711"/>
<gene>
    <name evidence="3" type="ORF">PV08_06711</name>
</gene>
<feature type="region of interest" description="Disordered" evidence="1">
    <location>
        <begin position="44"/>
        <end position="64"/>
    </location>
</feature>
<dbReference type="Proteomes" id="UP000053328">
    <property type="component" value="Unassembled WGS sequence"/>
</dbReference>
<organism evidence="3 4">
    <name type="scientific">Exophiala spinifera</name>
    <dbReference type="NCBI Taxonomy" id="91928"/>
    <lineage>
        <taxon>Eukaryota</taxon>
        <taxon>Fungi</taxon>
        <taxon>Dikarya</taxon>
        <taxon>Ascomycota</taxon>
        <taxon>Pezizomycotina</taxon>
        <taxon>Eurotiomycetes</taxon>
        <taxon>Chaetothyriomycetidae</taxon>
        <taxon>Chaetothyriales</taxon>
        <taxon>Herpotrichiellaceae</taxon>
        <taxon>Exophiala</taxon>
    </lineage>
</organism>
<dbReference type="AlphaFoldDB" id="A0A0D2B5G4"/>
<protein>
    <recommendedName>
        <fullName evidence="2">Carboxylesterase type B domain-containing protein</fullName>
    </recommendedName>
</protein>